<dbReference type="Pfam" id="PF12026">
    <property type="entry name" value="CAS_C"/>
    <property type="match status" value="1"/>
</dbReference>
<comment type="subcellular location">
    <subcellularLocation>
        <location evidence="1">Cell junction</location>
        <location evidence="1">Focal adhesion</location>
    </subcellularLocation>
    <subcellularLocation>
        <location evidence="2">Cytoplasm</location>
    </subcellularLocation>
</comment>
<reference evidence="12" key="1">
    <citation type="submission" date="2020-08" db="EMBL/GenBank/DDBJ databases">
        <title>Chromosome-level assembly of Southern catfish (Silurus meridionalis) provides insights into visual adaptation to the nocturnal and benthic lifestyles.</title>
        <authorList>
            <person name="Zhang Y."/>
            <person name="Wang D."/>
            <person name="Peng Z."/>
        </authorList>
    </citation>
    <scope>NUCLEOTIDE SEQUENCE</scope>
    <source>
        <strain evidence="12">SWU-2019-XX</strain>
        <tissue evidence="12">Muscle</tissue>
    </source>
</reference>
<dbReference type="InterPro" id="IPR036028">
    <property type="entry name" value="SH3-like_dom_sf"/>
</dbReference>
<evidence type="ECO:0000256" key="5">
    <source>
        <dbReference type="ARBA" id="ARBA00022490"/>
    </source>
</evidence>
<feature type="compositionally biased region" description="Polar residues" evidence="10">
    <location>
        <begin position="383"/>
        <end position="392"/>
    </location>
</feature>
<dbReference type="InterPro" id="IPR001452">
    <property type="entry name" value="SH3_domain"/>
</dbReference>
<evidence type="ECO:0000256" key="2">
    <source>
        <dbReference type="ARBA" id="ARBA00004496"/>
    </source>
</evidence>
<name>A0A8T0AP84_SILME</name>
<feature type="region of interest" description="Disordered" evidence="10">
    <location>
        <begin position="374"/>
        <end position="424"/>
    </location>
</feature>
<dbReference type="CDD" id="cd11844">
    <property type="entry name" value="SH3_CAS"/>
    <property type="match status" value="1"/>
</dbReference>
<evidence type="ECO:0000256" key="8">
    <source>
        <dbReference type="ARBA" id="ARBA00022949"/>
    </source>
</evidence>
<protein>
    <recommendedName>
        <fullName evidence="11">SH3 domain-containing protein</fullName>
    </recommendedName>
</protein>
<dbReference type="Gene3D" id="1.20.120.230">
    <property type="entry name" value="Alpha-catenin/vinculin-like"/>
    <property type="match status" value="1"/>
</dbReference>
<evidence type="ECO:0000256" key="9">
    <source>
        <dbReference type="PROSITE-ProRule" id="PRU00192"/>
    </source>
</evidence>
<feature type="domain" description="SH3" evidence="11">
    <location>
        <begin position="1"/>
        <end position="63"/>
    </location>
</feature>
<keyword evidence="4 9" id="KW-0728">SH3 domain</keyword>
<feature type="region of interest" description="Disordered" evidence="10">
    <location>
        <begin position="630"/>
        <end position="665"/>
    </location>
</feature>
<evidence type="ECO:0000256" key="3">
    <source>
        <dbReference type="ARBA" id="ARBA00007848"/>
    </source>
</evidence>
<dbReference type="InterPro" id="IPR021901">
    <property type="entry name" value="CAS_C"/>
</dbReference>
<evidence type="ECO:0000313" key="13">
    <source>
        <dbReference type="Proteomes" id="UP000606274"/>
    </source>
</evidence>
<dbReference type="Pfam" id="PF08824">
    <property type="entry name" value="Serine_rich"/>
    <property type="match status" value="1"/>
</dbReference>
<dbReference type="Gene3D" id="1.20.120.830">
    <property type="entry name" value="Serine-rich domain"/>
    <property type="match status" value="1"/>
</dbReference>
<keyword evidence="6" id="KW-0597">Phosphoprotein</keyword>
<dbReference type="SUPFAM" id="SSF50044">
    <property type="entry name" value="SH3-domain"/>
    <property type="match status" value="1"/>
</dbReference>
<accession>A0A8T0AP84</accession>
<dbReference type="GO" id="GO:0005925">
    <property type="term" value="C:focal adhesion"/>
    <property type="evidence" value="ECO:0007669"/>
    <property type="project" value="UniProtKB-SubCell"/>
</dbReference>
<dbReference type="Proteomes" id="UP000606274">
    <property type="component" value="Unassembled WGS sequence"/>
</dbReference>
<gene>
    <name evidence="12" type="ORF">HF521_008573</name>
</gene>
<dbReference type="InterPro" id="IPR014928">
    <property type="entry name" value="Serine_rich_dom"/>
</dbReference>
<keyword evidence="5" id="KW-0963">Cytoplasm</keyword>
<dbReference type="GO" id="GO:0007169">
    <property type="term" value="P:cell surface receptor protein tyrosine kinase signaling pathway"/>
    <property type="evidence" value="ECO:0007669"/>
    <property type="project" value="TreeGrafter"/>
</dbReference>
<keyword evidence="7" id="KW-0130">Cell adhesion</keyword>
<evidence type="ECO:0000259" key="11">
    <source>
        <dbReference type="PROSITE" id="PS50002"/>
    </source>
</evidence>
<evidence type="ECO:0000256" key="4">
    <source>
        <dbReference type="ARBA" id="ARBA00022443"/>
    </source>
</evidence>
<organism evidence="12 13">
    <name type="scientific">Silurus meridionalis</name>
    <name type="common">Southern catfish</name>
    <name type="synonym">Silurus soldatovi meridionalis</name>
    <dbReference type="NCBI Taxonomy" id="175797"/>
    <lineage>
        <taxon>Eukaryota</taxon>
        <taxon>Metazoa</taxon>
        <taxon>Chordata</taxon>
        <taxon>Craniata</taxon>
        <taxon>Vertebrata</taxon>
        <taxon>Euteleostomi</taxon>
        <taxon>Actinopterygii</taxon>
        <taxon>Neopterygii</taxon>
        <taxon>Teleostei</taxon>
        <taxon>Ostariophysi</taxon>
        <taxon>Siluriformes</taxon>
        <taxon>Siluridae</taxon>
        <taxon>Silurus</taxon>
    </lineage>
</organism>
<dbReference type="InterPro" id="IPR037362">
    <property type="entry name" value="CAS_fam"/>
</dbReference>
<dbReference type="FunFam" id="1.20.120.830:FF:000001">
    <property type="entry name" value="BCAR1 scaffold protein, Cas family member"/>
    <property type="match status" value="1"/>
</dbReference>
<evidence type="ECO:0000256" key="6">
    <source>
        <dbReference type="ARBA" id="ARBA00022553"/>
    </source>
</evidence>
<dbReference type="PANTHER" id="PTHR10654">
    <property type="entry name" value="CAS SCAFFOLDING PROTEIN"/>
    <property type="match status" value="1"/>
</dbReference>
<dbReference type="PROSITE" id="PS50002">
    <property type="entry name" value="SH3"/>
    <property type="match status" value="1"/>
</dbReference>
<feature type="region of interest" description="Disordered" evidence="10">
    <location>
        <begin position="583"/>
        <end position="615"/>
    </location>
</feature>
<dbReference type="EMBL" id="JABFDY010000019">
    <property type="protein sequence ID" value="KAF7693257.1"/>
    <property type="molecule type" value="Genomic_DNA"/>
</dbReference>
<dbReference type="GO" id="GO:0005737">
    <property type="term" value="C:cytoplasm"/>
    <property type="evidence" value="ECO:0007669"/>
    <property type="project" value="UniProtKB-SubCell"/>
</dbReference>
<feature type="compositionally biased region" description="Low complexity" evidence="10">
    <location>
        <begin position="393"/>
        <end position="411"/>
    </location>
</feature>
<evidence type="ECO:0000256" key="10">
    <source>
        <dbReference type="SAM" id="MobiDB-lite"/>
    </source>
</evidence>
<feature type="compositionally biased region" description="Basic and acidic residues" evidence="10">
    <location>
        <begin position="598"/>
        <end position="609"/>
    </location>
</feature>
<evidence type="ECO:0000256" key="7">
    <source>
        <dbReference type="ARBA" id="ARBA00022889"/>
    </source>
</evidence>
<sequence>MVTIFAKALYDNTAESPDELAFHKGDVVVVIEQTVEGSVGWWKCSLHGREGLAPANRLRLLSPSESIYQIPRPSEASPTYEVMEHFYKVPSTNMVHSPVLFPQKSKTLERHTSLNKVVKDDRSSPGADMYAVPMVGRKGYLYTSPTPRPTYRRPSITNIQKTYEIMDNSVHKPCEANIYAVPPTPSKEPNYDIPVPSKKEIQLNLGSSYSTLLNPQKFEQIYDVPVAPEKPSSGCGFYSTVPSKGAHCEKELYDTLPTCVRLATVPSRLLYDIPKCSEQAQQKGDSIPPSKESIYDVPPSIHQKETIMNGLMLSNEKDVNPVDSENVSKPLEYRVSKPLECKPAQRPGHPHGCSPWGRKVILSRELQERGIMPIENEIKNGKGVSTSENQRNSTVSNSSTTSSSSWSSCDSLMCGSPSPEPLREVTLSPEEAAQRLLQLQESVCQAVSKLMDFVSSRWRNREHLSQHLKQIRAASEDVANSVTLFLNFALDIRGNAQRLTDSHLQARLQKQLSIVEDSGLIVQKSVDALGDLGWSLDVLAQDLRQSQTPDQLERLVMVARTLPEDLKRLVSIVNANSKLLFRNSPKEPEMPKNTSLPDARKSPSKHDPMQDTQGDEDYVQLQTKTDFETQLQSEAIDTSELEENERKQASEPEPTCADSTRQQPSRPVISRHCRLYFGAIKKAIAVFITSLQEQQPPEKFISHSKLVIMVGQRLIDTLFSEAQIRKDNQEILQKSNHLCALLKQMAVATKKAALHYPDQVAMQEAQDFAKELAQRAHHFRMSLDT</sequence>
<dbReference type="GO" id="GO:0007155">
    <property type="term" value="P:cell adhesion"/>
    <property type="evidence" value="ECO:0007669"/>
    <property type="project" value="UniProtKB-KW"/>
</dbReference>
<dbReference type="PANTHER" id="PTHR10654:SF19">
    <property type="entry name" value="CAS SCAFFOLDING PROTEIN FAMILY MEMBER 4"/>
    <property type="match status" value="1"/>
</dbReference>
<evidence type="ECO:0000256" key="1">
    <source>
        <dbReference type="ARBA" id="ARBA00004246"/>
    </source>
</evidence>
<dbReference type="SMART" id="SM00326">
    <property type="entry name" value="SH3"/>
    <property type="match status" value="1"/>
</dbReference>
<dbReference type="Gene3D" id="2.30.30.40">
    <property type="entry name" value="SH3 Domains"/>
    <property type="match status" value="1"/>
</dbReference>
<comment type="caution">
    <text evidence="12">The sequence shown here is derived from an EMBL/GenBank/DDBJ whole genome shotgun (WGS) entry which is preliminary data.</text>
</comment>
<evidence type="ECO:0000313" key="12">
    <source>
        <dbReference type="EMBL" id="KAF7693257.1"/>
    </source>
</evidence>
<dbReference type="GO" id="GO:0016477">
    <property type="term" value="P:cell migration"/>
    <property type="evidence" value="ECO:0007669"/>
    <property type="project" value="TreeGrafter"/>
</dbReference>
<proteinExistence type="inferred from homology"/>
<dbReference type="InterPro" id="IPR038319">
    <property type="entry name" value="Serine_rich_sf"/>
</dbReference>
<dbReference type="GO" id="GO:0005886">
    <property type="term" value="C:plasma membrane"/>
    <property type="evidence" value="ECO:0007669"/>
    <property type="project" value="TreeGrafter"/>
</dbReference>
<dbReference type="AlphaFoldDB" id="A0A8T0AP84"/>
<comment type="similarity">
    <text evidence="3">Belongs to the CAS family.</text>
</comment>
<keyword evidence="8" id="KW-0965">Cell junction</keyword>
<keyword evidence="13" id="KW-1185">Reference proteome</keyword>
<dbReference type="OrthoDB" id="5983572at2759"/>
<dbReference type="FunFam" id="2.30.30.40:FF:000009">
    <property type="entry name" value="Breast cancer anti-estrogen resistance 1"/>
    <property type="match status" value="1"/>
</dbReference>
<dbReference type="Pfam" id="PF00018">
    <property type="entry name" value="SH3_1"/>
    <property type="match status" value="1"/>
</dbReference>